<reference evidence="2" key="1">
    <citation type="submission" date="2002-06" db="EMBL/GenBank/DDBJ databases">
        <title>Oryza sativa nipponbare(GA3) genomic DNA, chromosome 6, BAC clone:OSJNBa0020P04.</title>
        <authorList>
            <person name="Sasaki T."/>
            <person name="Matsumoto T."/>
            <person name="Katayose Y."/>
        </authorList>
    </citation>
    <scope>NUCLEOTIDE SEQUENCE</scope>
</reference>
<protein>
    <submittedName>
        <fullName evidence="3">Uncharacterized protein</fullName>
    </submittedName>
</protein>
<sequence>MAVERTAAVERVSEEAAVEKEAAERAERAAARRAVERRVRSPVTALQIEPVTGEFA</sequence>
<reference evidence="4" key="3">
    <citation type="journal article" date="2005" name="Nature">
        <title>The map-based sequence of the rice genome.</title>
        <authorList>
            <consortium name="International rice genome sequencing project (IRGSP)"/>
            <person name="Matsumoto T."/>
            <person name="Wu J."/>
            <person name="Kanamori H."/>
            <person name="Katayose Y."/>
            <person name="Fujisawa M."/>
            <person name="Namiki N."/>
            <person name="Mizuno H."/>
            <person name="Yamamoto K."/>
            <person name="Antonio B.A."/>
            <person name="Baba T."/>
            <person name="Sakata K."/>
            <person name="Nagamura Y."/>
            <person name="Aoki H."/>
            <person name="Arikawa K."/>
            <person name="Arita K."/>
            <person name="Bito T."/>
            <person name="Chiden Y."/>
            <person name="Fujitsuka N."/>
            <person name="Fukunaka R."/>
            <person name="Hamada M."/>
            <person name="Harada C."/>
            <person name="Hayashi A."/>
            <person name="Hijishita S."/>
            <person name="Honda M."/>
            <person name="Hosokawa S."/>
            <person name="Ichikawa Y."/>
            <person name="Idonuma A."/>
            <person name="Iijima M."/>
            <person name="Ikeda M."/>
            <person name="Ikeno M."/>
            <person name="Ito K."/>
            <person name="Ito S."/>
            <person name="Ito T."/>
            <person name="Ito Y."/>
            <person name="Ito Y."/>
            <person name="Iwabuchi A."/>
            <person name="Kamiya K."/>
            <person name="Karasawa W."/>
            <person name="Kurita K."/>
            <person name="Katagiri S."/>
            <person name="Kikuta A."/>
            <person name="Kobayashi H."/>
            <person name="Kobayashi N."/>
            <person name="Machita K."/>
            <person name="Maehara T."/>
            <person name="Masukawa M."/>
            <person name="Mizubayashi T."/>
            <person name="Mukai Y."/>
            <person name="Nagasaki H."/>
            <person name="Nagata Y."/>
            <person name="Naito S."/>
            <person name="Nakashima M."/>
            <person name="Nakama Y."/>
            <person name="Nakamichi Y."/>
            <person name="Nakamura M."/>
            <person name="Meguro A."/>
            <person name="Negishi M."/>
            <person name="Ohta I."/>
            <person name="Ohta T."/>
            <person name="Okamoto M."/>
            <person name="Ono N."/>
            <person name="Saji S."/>
            <person name="Sakaguchi M."/>
            <person name="Sakai K."/>
            <person name="Shibata M."/>
            <person name="Shimokawa T."/>
            <person name="Song J."/>
            <person name="Takazaki Y."/>
            <person name="Terasawa K."/>
            <person name="Tsugane M."/>
            <person name="Tsuji K."/>
            <person name="Ueda S."/>
            <person name="Waki K."/>
            <person name="Yamagata H."/>
            <person name="Yamamoto M."/>
            <person name="Yamamoto S."/>
            <person name="Yamane H."/>
            <person name="Yoshiki S."/>
            <person name="Yoshihara R."/>
            <person name="Yukawa K."/>
            <person name="Zhong H."/>
            <person name="Yano M."/>
            <person name="Yuan Q."/>
            <person name="Ouyang S."/>
            <person name="Liu J."/>
            <person name="Jones K.M."/>
            <person name="Gansberger K."/>
            <person name="Moffat K."/>
            <person name="Hill J."/>
            <person name="Bera J."/>
            <person name="Fadrosh D."/>
            <person name="Jin S."/>
            <person name="Johri S."/>
            <person name="Kim M."/>
            <person name="Overton L."/>
            <person name="Reardon M."/>
            <person name="Tsitrin T."/>
            <person name="Vuong H."/>
            <person name="Weaver B."/>
            <person name="Ciecko A."/>
            <person name="Tallon L."/>
            <person name="Jackson J."/>
            <person name="Pai G."/>
            <person name="Aken S.V."/>
            <person name="Utterback T."/>
            <person name="Reidmuller S."/>
            <person name="Feldblyum T."/>
            <person name="Hsiao J."/>
            <person name="Zismann V."/>
            <person name="Iobst S."/>
            <person name="de Vazeille A.R."/>
            <person name="Buell C.R."/>
            <person name="Ying K."/>
            <person name="Li Y."/>
            <person name="Lu T."/>
            <person name="Huang Y."/>
            <person name="Zhao Q."/>
            <person name="Feng Q."/>
            <person name="Zhang L."/>
            <person name="Zhu J."/>
            <person name="Weng Q."/>
            <person name="Mu J."/>
            <person name="Lu Y."/>
            <person name="Fan D."/>
            <person name="Liu Y."/>
            <person name="Guan J."/>
            <person name="Zhang Y."/>
            <person name="Yu S."/>
            <person name="Liu X."/>
            <person name="Zhang Y."/>
            <person name="Hong G."/>
            <person name="Han B."/>
            <person name="Choisne N."/>
            <person name="Demange N."/>
            <person name="Orjeda G."/>
            <person name="Samain S."/>
            <person name="Cattolico L."/>
            <person name="Pelletier E."/>
            <person name="Couloux A."/>
            <person name="Segurens B."/>
            <person name="Wincker P."/>
            <person name="D'Hont A."/>
            <person name="Scarpelli C."/>
            <person name="Weissenbach J."/>
            <person name="Salanoubat M."/>
            <person name="Quetier F."/>
            <person name="Yu Y."/>
            <person name="Kim H.R."/>
            <person name="Rambo T."/>
            <person name="Currie J."/>
            <person name="Collura K."/>
            <person name="Luo M."/>
            <person name="Yang T."/>
            <person name="Ammiraju J.S.S."/>
            <person name="Engler F."/>
            <person name="Soderlund C."/>
            <person name="Wing R.A."/>
            <person name="Palmer L.E."/>
            <person name="de la Bastide M."/>
            <person name="Spiegel L."/>
            <person name="Nascimento L."/>
            <person name="Zutavern T."/>
            <person name="O'Shaughnessy A."/>
            <person name="Dike S."/>
            <person name="Dedhia N."/>
            <person name="Preston R."/>
            <person name="Balija V."/>
            <person name="McCombie W.R."/>
            <person name="Chow T."/>
            <person name="Chen H."/>
            <person name="Chung M."/>
            <person name="Chen C."/>
            <person name="Shaw J."/>
            <person name="Wu H."/>
            <person name="Hsiao K."/>
            <person name="Chao Y."/>
            <person name="Chu M."/>
            <person name="Cheng C."/>
            <person name="Hour A."/>
            <person name="Lee P."/>
            <person name="Lin S."/>
            <person name="Lin Y."/>
            <person name="Liou J."/>
            <person name="Liu S."/>
            <person name="Hsing Y."/>
            <person name="Raghuvanshi S."/>
            <person name="Mohanty A."/>
            <person name="Bharti A.K."/>
            <person name="Gaur A."/>
            <person name="Gupta V."/>
            <person name="Kumar D."/>
            <person name="Ravi V."/>
            <person name="Vij S."/>
            <person name="Kapur A."/>
            <person name="Khurana P."/>
            <person name="Khurana P."/>
            <person name="Khurana J.P."/>
            <person name="Tyagi A.K."/>
            <person name="Gaikwad K."/>
            <person name="Singh A."/>
            <person name="Dalal V."/>
            <person name="Srivastava S."/>
            <person name="Dixit A."/>
            <person name="Pal A.K."/>
            <person name="Ghazi I.A."/>
            <person name="Yadav M."/>
            <person name="Pandit A."/>
            <person name="Bhargava A."/>
            <person name="Sureshbabu K."/>
            <person name="Batra K."/>
            <person name="Sharma T.R."/>
            <person name="Mohapatra T."/>
            <person name="Singh N.K."/>
            <person name="Messing J."/>
            <person name="Nelson A.B."/>
            <person name="Fuks G."/>
            <person name="Kavchok S."/>
            <person name="Keizer G."/>
            <person name="Linton E."/>
            <person name="Llaca V."/>
            <person name="Song R."/>
            <person name="Tanyolac B."/>
            <person name="Young S."/>
            <person name="Ho-Il K."/>
            <person name="Hahn J.H."/>
            <person name="Sangsakoo G."/>
            <person name="Vanavichit A."/>
            <person name="de Mattos Luiz.A.T."/>
            <person name="Zimmer P.D."/>
            <person name="Malone G."/>
            <person name="Dellagostin O."/>
            <person name="de Oliveira A.C."/>
            <person name="Bevan M."/>
            <person name="Bancroft I."/>
            <person name="Minx P."/>
            <person name="Cordum H."/>
            <person name="Wilson R."/>
            <person name="Cheng Z."/>
            <person name="Jin W."/>
            <person name="Jiang J."/>
            <person name="Leong S.A."/>
            <person name="Iwama H."/>
            <person name="Gojobori T."/>
            <person name="Itoh T."/>
            <person name="Niimura Y."/>
            <person name="Fujii Y."/>
            <person name="Habara T."/>
            <person name="Sakai H."/>
            <person name="Sato Y."/>
            <person name="Wilson G."/>
            <person name="Kumar K."/>
            <person name="McCouch S."/>
            <person name="Juretic N."/>
            <person name="Hoen D."/>
            <person name="Wright S."/>
            <person name="Bruskiewich R."/>
            <person name="Bureau T."/>
            <person name="Miyao A."/>
            <person name="Hirochika H."/>
            <person name="Nishikawa T."/>
            <person name="Kadowaki K."/>
            <person name="Sugiura M."/>
            <person name="Burr B."/>
            <person name="Sasaki T."/>
        </authorList>
    </citation>
    <scope>NUCLEOTIDE SEQUENCE [LARGE SCALE GENOMIC DNA]</scope>
    <source>
        <strain evidence="4">cv. Nipponbare</strain>
    </source>
</reference>
<dbReference type="EMBL" id="AP005468">
    <property type="protein sequence ID" value="BAD62005.1"/>
    <property type="molecule type" value="Genomic_DNA"/>
</dbReference>
<reference evidence="3" key="2">
    <citation type="submission" date="2002-07" db="EMBL/GenBank/DDBJ databases">
        <title>Oryza sativa nipponbare(GA3) genomic DNA, chromosome 6, BAC clone:OSJNBa0077L03.</title>
        <authorList>
            <person name="Sasaki T."/>
            <person name="Matsumoto T."/>
            <person name="Katayose Y."/>
        </authorList>
    </citation>
    <scope>NUCLEOTIDE SEQUENCE</scope>
</reference>
<name>Q5Z5Q9_ORYSJ</name>
<evidence type="ECO:0000256" key="1">
    <source>
        <dbReference type="SAM" id="MobiDB-lite"/>
    </source>
</evidence>
<dbReference type="Proteomes" id="UP000000763">
    <property type="component" value="Chromosome 6"/>
</dbReference>
<evidence type="ECO:0000313" key="4">
    <source>
        <dbReference type="Proteomes" id="UP000000763"/>
    </source>
</evidence>
<gene>
    <name evidence="2" type="ORF">OSJNBa0020P04.55</name>
    <name evidence="3" type="ORF">OSJNBa0077L03.5</name>
</gene>
<dbReference type="AlphaFoldDB" id="Q5Z5Q9"/>
<evidence type="ECO:0000313" key="3">
    <source>
        <dbReference type="EMBL" id="BAD62008.1"/>
    </source>
</evidence>
<accession>Q5Z5Q9</accession>
<organism evidence="3 4">
    <name type="scientific">Oryza sativa subsp. japonica</name>
    <name type="common">Rice</name>
    <dbReference type="NCBI Taxonomy" id="39947"/>
    <lineage>
        <taxon>Eukaryota</taxon>
        <taxon>Viridiplantae</taxon>
        <taxon>Streptophyta</taxon>
        <taxon>Embryophyta</taxon>
        <taxon>Tracheophyta</taxon>
        <taxon>Spermatophyta</taxon>
        <taxon>Magnoliopsida</taxon>
        <taxon>Liliopsida</taxon>
        <taxon>Poales</taxon>
        <taxon>Poaceae</taxon>
        <taxon>BOP clade</taxon>
        <taxon>Oryzoideae</taxon>
        <taxon>Oryzeae</taxon>
        <taxon>Oryzinae</taxon>
        <taxon>Oryza</taxon>
        <taxon>Oryza sativa</taxon>
    </lineage>
</organism>
<feature type="region of interest" description="Disordered" evidence="1">
    <location>
        <begin position="1"/>
        <end position="21"/>
    </location>
</feature>
<feature type="compositionally biased region" description="Basic and acidic residues" evidence="1">
    <location>
        <begin position="7"/>
        <end position="21"/>
    </location>
</feature>
<evidence type="ECO:0000313" key="2">
    <source>
        <dbReference type="EMBL" id="BAD62005.1"/>
    </source>
</evidence>
<proteinExistence type="predicted"/>
<reference evidence="4" key="4">
    <citation type="journal article" date="2008" name="Nucleic Acids Res.">
        <title>The rice annotation project database (RAP-DB): 2008 update.</title>
        <authorList>
            <consortium name="The rice annotation project (RAP)"/>
        </authorList>
    </citation>
    <scope>GENOME REANNOTATION</scope>
    <source>
        <strain evidence="4">cv. Nipponbare</strain>
    </source>
</reference>
<dbReference type="EMBL" id="AP005492">
    <property type="protein sequence ID" value="BAD62008.1"/>
    <property type="molecule type" value="Genomic_DNA"/>
</dbReference>